<dbReference type="EMBL" id="JAXAFJ010000009">
    <property type="protein sequence ID" value="MDX6807152.1"/>
    <property type="molecule type" value="Genomic_DNA"/>
</dbReference>
<dbReference type="Proteomes" id="UP001274321">
    <property type="component" value="Unassembled WGS sequence"/>
</dbReference>
<feature type="transmembrane region" description="Helical" evidence="1">
    <location>
        <begin position="6"/>
        <end position="39"/>
    </location>
</feature>
<name>A0ABU4RQQ9_9HYPH</name>
<sequence length="52" mass="5925">MVWPFAWAILVIGWIGYLYFYPFDWLSFCVGAASAGIPLLQMLDRALERAKG</sequence>
<evidence type="ECO:0000256" key="1">
    <source>
        <dbReference type="SAM" id="Phobius"/>
    </source>
</evidence>
<evidence type="ECO:0000313" key="3">
    <source>
        <dbReference type="Proteomes" id="UP001274321"/>
    </source>
</evidence>
<organism evidence="2 3">
    <name type="scientific">Terrihabitans rhizophilus</name>
    <dbReference type="NCBI Taxonomy" id="3092662"/>
    <lineage>
        <taxon>Bacteria</taxon>
        <taxon>Pseudomonadati</taxon>
        <taxon>Pseudomonadota</taxon>
        <taxon>Alphaproteobacteria</taxon>
        <taxon>Hyphomicrobiales</taxon>
        <taxon>Terrihabitans</taxon>
    </lineage>
</organism>
<evidence type="ECO:0008006" key="4">
    <source>
        <dbReference type="Google" id="ProtNLM"/>
    </source>
</evidence>
<protein>
    <recommendedName>
        <fullName evidence="4">DUF4175 domain-containing protein</fullName>
    </recommendedName>
</protein>
<dbReference type="RefSeq" id="WP_319845274.1">
    <property type="nucleotide sequence ID" value="NZ_JAXAFJ010000009.1"/>
</dbReference>
<keyword evidence="1" id="KW-0812">Transmembrane</keyword>
<evidence type="ECO:0000313" key="2">
    <source>
        <dbReference type="EMBL" id="MDX6807152.1"/>
    </source>
</evidence>
<keyword evidence="1" id="KW-1133">Transmembrane helix</keyword>
<keyword evidence="3" id="KW-1185">Reference proteome</keyword>
<accession>A0ABU4RQQ9</accession>
<keyword evidence="1" id="KW-0472">Membrane</keyword>
<proteinExistence type="predicted"/>
<gene>
    <name evidence="2" type="ORF">SCD90_13860</name>
</gene>
<reference evidence="2 3" key="1">
    <citation type="submission" date="2023-11" db="EMBL/GenBank/DDBJ databases">
        <authorList>
            <person name="Bao R."/>
        </authorList>
    </citation>
    <scope>NUCLEOTIDE SEQUENCE [LARGE SCALE GENOMIC DNA]</scope>
    <source>
        <strain evidence="2 3">PJ23</strain>
    </source>
</reference>
<comment type="caution">
    <text evidence="2">The sequence shown here is derived from an EMBL/GenBank/DDBJ whole genome shotgun (WGS) entry which is preliminary data.</text>
</comment>